<evidence type="ECO:0000313" key="3">
    <source>
        <dbReference type="Proteomes" id="UP000799750"/>
    </source>
</evidence>
<feature type="compositionally biased region" description="Basic and acidic residues" evidence="1">
    <location>
        <begin position="8"/>
        <end position="28"/>
    </location>
</feature>
<reference evidence="2" key="1">
    <citation type="journal article" date="2020" name="Stud. Mycol.">
        <title>101 Dothideomycetes genomes: a test case for predicting lifestyles and emergence of pathogens.</title>
        <authorList>
            <person name="Haridas S."/>
            <person name="Albert R."/>
            <person name="Binder M."/>
            <person name="Bloem J."/>
            <person name="Labutti K."/>
            <person name="Salamov A."/>
            <person name="Andreopoulos B."/>
            <person name="Baker S."/>
            <person name="Barry K."/>
            <person name="Bills G."/>
            <person name="Bluhm B."/>
            <person name="Cannon C."/>
            <person name="Castanera R."/>
            <person name="Culley D."/>
            <person name="Daum C."/>
            <person name="Ezra D."/>
            <person name="Gonzalez J."/>
            <person name="Henrissat B."/>
            <person name="Kuo A."/>
            <person name="Liang C."/>
            <person name="Lipzen A."/>
            <person name="Lutzoni F."/>
            <person name="Magnuson J."/>
            <person name="Mondo S."/>
            <person name="Nolan M."/>
            <person name="Ohm R."/>
            <person name="Pangilinan J."/>
            <person name="Park H.-J."/>
            <person name="Ramirez L."/>
            <person name="Alfaro M."/>
            <person name="Sun H."/>
            <person name="Tritt A."/>
            <person name="Yoshinaga Y."/>
            <person name="Zwiers L.-H."/>
            <person name="Turgeon B."/>
            <person name="Goodwin S."/>
            <person name="Spatafora J."/>
            <person name="Crous P."/>
            <person name="Grigoriev I."/>
        </authorList>
    </citation>
    <scope>NUCLEOTIDE SEQUENCE</scope>
    <source>
        <strain evidence="2">CBS 269.34</strain>
    </source>
</reference>
<name>A0A6A6R7B4_9PEZI</name>
<dbReference type="Proteomes" id="UP000799750">
    <property type="component" value="Unassembled WGS sequence"/>
</dbReference>
<evidence type="ECO:0000313" key="2">
    <source>
        <dbReference type="EMBL" id="KAF2500479.1"/>
    </source>
</evidence>
<evidence type="ECO:0000256" key="1">
    <source>
        <dbReference type="SAM" id="MobiDB-lite"/>
    </source>
</evidence>
<protein>
    <submittedName>
        <fullName evidence="2">Uncharacterized protein</fullName>
    </submittedName>
</protein>
<organism evidence="2 3">
    <name type="scientific">Lophium mytilinum</name>
    <dbReference type="NCBI Taxonomy" id="390894"/>
    <lineage>
        <taxon>Eukaryota</taxon>
        <taxon>Fungi</taxon>
        <taxon>Dikarya</taxon>
        <taxon>Ascomycota</taxon>
        <taxon>Pezizomycotina</taxon>
        <taxon>Dothideomycetes</taxon>
        <taxon>Pleosporomycetidae</taxon>
        <taxon>Mytilinidiales</taxon>
        <taxon>Mytilinidiaceae</taxon>
        <taxon>Lophium</taxon>
    </lineage>
</organism>
<accession>A0A6A6R7B4</accession>
<dbReference type="EMBL" id="MU004183">
    <property type="protein sequence ID" value="KAF2500479.1"/>
    <property type="molecule type" value="Genomic_DNA"/>
</dbReference>
<keyword evidence="3" id="KW-1185">Reference proteome</keyword>
<gene>
    <name evidence="2" type="ORF">BU16DRAFT_535062</name>
</gene>
<feature type="region of interest" description="Disordered" evidence="1">
    <location>
        <begin position="1"/>
        <end position="69"/>
    </location>
</feature>
<proteinExistence type="predicted"/>
<dbReference type="AlphaFoldDB" id="A0A6A6R7B4"/>
<feature type="compositionally biased region" description="Basic and acidic residues" evidence="1">
    <location>
        <begin position="35"/>
        <end position="54"/>
    </location>
</feature>
<sequence length="182" mass="20424">MPLYQRKTGAEAERERERALRAEEDLNARRRRNRMTPEQKKAMQDLDDIQKGDQKPSVPPPEGYGAPEYNSTAQYWVSEPLAGAPLNPERQRMFCLETMSWITSEAYLRANRDTDFDSRSADSGLAPASAVPQPGIRRSDTLSSVISKISGISGFRRAFTRRMTGNISIQESSEKVGSQKPS</sequence>